<sequence length="362" mass="39765">MLIFDAHLDMAWNACEWNRDLELPVTEIRKFERQFENITPGEATVSWHALRKGGVGMTISTLLPRLHRKDAAMTHYQSHEAAYGVAMGQLAYYRAMVAKGVLREIPDSATLQSHVAEWEANEDAARADGSSIPIGFILSMEGAPPILSPQQIGDWFDAGLRILGPAHYGPGPYCFGTGSTGGLKEEGPALLKEMDRVGMLLDVTHLADQSFWEALEIYQGPVLASHHNCRSLVDADRQLTDEQIEALIERGAVIGCAFDNWMIKPGWTIGVSDPATTSVEDIANHTDHICQLAGNAKHCGLGTDLDGGFGKEQTPHDLDTIADLEMYAEILERRGYSTEDIKGIMSQNFIDFFLKALPQASV</sequence>
<dbReference type="GO" id="GO:0006508">
    <property type="term" value="P:proteolysis"/>
    <property type="evidence" value="ECO:0007669"/>
    <property type="project" value="InterPro"/>
</dbReference>
<dbReference type="InterPro" id="IPR032466">
    <property type="entry name" value="Metal_Hydrolase"/>
</dbReference>
<dbReference type="Pfam" id="PF01244">
    <property type="entry name" value="Peptidase_M19"/>
    <property type="match status" value="1"/>
</dbReference>
<dbReference type="SUPFAM" id="SSF51556">
    <property type="entry name" value="Metallo-dependent hydrolases"/>
    <property type="match status" value="1"/>
</dbReference>
<gene>
    <name evidence="1" type="ORF">Pan241w_58720</name>
</gene>
<dbReference type="GO" id="GO:0070573">
    <property type="term" value="F:metallodipeptidase activity"/>
    <property type="evidence" value="ECO:0007669"/>
    <property type="project" value="InterPro"/>
</dbReference>
<evidence type="ECO:0000313" key="1">
    <source>
        <dbReference type="EMBL" id="QDT45744.1"/>
    </source>
</evidence>
<accession>A0A517RPF9</accession>
<proteinExistence type="predicted"/>
<dbReference type="PROSITE" id="PS51365">
    <property type="entry name" value="RENAL_DIPEPTIDASE_2"/>
    <property type="match status" value="1"/>
</dbReference>
<dbReference type="RefSeq" id="WP_145222671.1">
    <property type="nucleotide sequence ID" value="NZ_CP036269.1"/>
</dbReference>
<evidence type="ECO:0000313" key="2">
    <source>
        <dbReference type="Proteomes" id="UP000317171"/>
    </source>
</evidence>
<dbReference type="EMBL" id="CP036269">
    <property type="protein sequence ID" value="QDT45744.1"/>
    <property type="molecule type" value="Genomic_DNA"/>
</dbReference>
<dbReference type="OrthoDB" id="9804920at2"/>
<keyword evidence="2" id="KW-1185">Reference proteome</keyword>
<dbReference type="PANTHER" id="PTHR10443:SF12">
    <property type="entry name" value="DIPEPTIDASE"/>
    <property type="match status" value="1"/>
</dbReference>
<name>A0A517RPF9_9PLAN</name>
<dbReference type="KEGG" id="gaz:Pan241w_58720"/>
<dbReference type="PANTHER" id="PTHR10443">
    <property type="entry name" value="MICROSOMAL DIPEPTIDASE"/>
    <property type="match status" value="1"/>
</dbReference>
<dbReference type="Proteomes" id="UP000317171">
    <property type="component" value="Chromosome"/>
</dbReference>
<reference evidence="1 2" key="1">
    <citation type="submission" date="2019-02" db="EMBL/GenBank/DDBJ databases">
        <title>Deep-cultivation of Planctomycetes and their phenomic and genomic characterization uncovers novel biology.</title>
        <authorList>
            <person name="Wiegand S."/>
            <person name="Jogler M."/>
            <person name="Boedeker C."/>
            <person name="Pinto D."/>
            <person name="Vollmers J."/>
            <person name="Rivas-Marin E."/>
            <person name="Kohn T."/>
            <person name="Peeters S.H."/>
            <person name="Heuer A."/>
            <person name="Rast P."/>
            <person name="Oberbeckmann S."/>
            <person name="Bunk B."/>
            <person name="Jeske O."/>
            <person name="Meyerdierks A."/>
            <person name="Storesund J.E."/>
            <person name="Kallscheuer N."/>
            <person name="Luecker S."/>
            <person name="Lage O.M."/>
            <person name="Pohl T."/>
            <person name="Merkel B.J."/>
            <person name="Hornburger P."/>
            <person name="Mueller R.-W."/>
            <person name="Bruemmer F."/>
            <person name="Labrenz M."/>
            <person name="Spormann A.M."/>
            <person name="Op den Camp H."/>
            <person name="Overmann J."/>
            <person name="Amann R."/>
            <person name="Jetten M.S.M."/>
            <person name="Mascher T."/>
            <person name="Medema M.H."/>
            <person name="Devos D.P."/>
            <person name="Kaster A.-K."/>
            <person name="Ovreas L."/>
            <person name="Rohde M."/>
            <person name="Galperin M.Y."/>
            <person name="Jogler C."/>
        </authorList>
    </citation>
    <scope>NUCLEOTIDE SEQUENCE [LARGE SCALE GENOMIC DNA]</scope>
    <source>
        <strain evidence="1 2">Pan241w</strain>
    </source>
</reference>
<dbReference type="AlphaFoldDB" id="A0A517RPF9"/>
<protein>
    <submittedName>
        <fullName evidence="1">Membrane dipeptidase (Peptidase family M19)</fullName>
    </submittedName>
</protein>
<dbReference type="Gene3D" id="3.20.20.140">
    <property type="entry name" value="Metal-dependent hydrolases"/>
    <property type="match status" value="1"/>
</dbReference>
<dbReference type="InterPro" id="IPR008257">
    <property type="entry name" value="Pept_M19"/>
</dbReference>
<organism evidence="1 2">
    <name type="scientific">Gimesia alba</name>
    <dbReference type="NCBI Taxonomy" id="2527973"/>
    <lineage>
        <taxon>Bacteria</taxon>
        <taxon>Pseudomonadati</taxon>
        <taxon>Planctomycetota</taxon>
        <taxon>Planctomycetia</taxon>
        <taxon>Planctomycetales</taxon>
        <taxon>Planctomycetaceae</taxon>
        <taxon>Gimesia</taxon>
    </lineage>
</organism>